<dbReference type="Pfam" id="PF01547">
    <property type="entry name" value="SBP_bac_1"/>
    <property type="match status" value="1"/>
</dbReference>
<organism evidence="5 6">
    <name type="scientific">Alkalihalophilus pseudofirmus</name>
    <name type="common">Bacillus pseudofirmus</name>
    <dbReference type="NCBI Taxonomy" id="79885"/>
    <lineage>
        <taxon>Bacteria</taxon>
        <taxon>Bacillati</taxon>
        <taxon>Bacillota</taxon>
        <taxon>Bacilli</taxon>
        <taxon>Bacillales</taxon>
        <taxon>Bacillaceae</taxon>
        <taxon>Alkalihalophilus</taxon>
    </lineage>
</organism>
<evidence type="ECO:0000256" key="3">
    <source>
        <dbReference type="ARBA" id="ARBA00022448"/>
    </source>
</evidence>
<name>A0AAJ2NTI5_ALKPS</name>
<comment type="caution">
    <text evidence="5">The sequence shown here is derived from an EMBL/GenBank/DDBJ whole genome shotgun (WGS) entry which is preliminary data.</text>
</comment>
<dbReference type="Gene3D" id="3.40.190.10">
    <property type="entry name" value="Periplasmic binding protein-like II"/>
    <property type="match status" value="1"/>
</dbReference>
<reference evidence="5" key="1">
    <citation type="submission" date="2023-10" db="EMBL/GenBank/DDBJ databases">
        <title>Screening of Alkalihalophilus pseudofirmusBZ-TG-HK211 and Its Alleviation of Salt Stress on Rapeseed Growth.</title>
        <authorList>
            <person name="Zhao B."/>
            <person name="Guo T."/>
        </authorList>
    </citation>
    <scope>NUCLEOTIDE SEQUENCE</scope>
    <source>
        <strain evidence="5">BZ-TG-HK211</strain>
    </source>
</reference>
<sequence length="86" mass="9477">FNSSTPVMYYNKDAFKKAGLDPEKPPQTFEEIEKASKAITKSNKGMKGFALQAYGWLVEELIANQGALLMNNDNGRSDTPTKVGFS</sequence>
<keyword evidence="3" id="KW-0813">Transport</keyword>
<dbReference type="GO" id="GO:0030313">
    <property type="term" value="C:cell envelope"/>
    <property type="evidence" value="ECO:0007669"/>
    <property type="project" value="UniProtKB-SubCell"/>
</dbReference>
<dbReference type="PANTHER" id="PTHR43649:SF31">
    <property type="entry name" value="SN-GLYCEROL-3-PHOSPHATE-BINDING PERIPLASMIC PROTEIN UGPB"/>
    <property type="match status" value="1"/>
</dbReference>
<evidence type="ECO:0000313" key="6">
    <source>
        <dbReference type="Proteomes" id="UP001285636"/>
    </source>
</evidence>
<gene>
    <name evidence="5" type="ORF">RYX45_23090</name>
</gene>
<dbReference type="AlphaFoldDB" id="A0AAJ2NTI5"/>
<dbReference type="EMBL" id="JAWJAY010000868">
    <property type="protein sequence ID" value="MDV2888052.1"/>
    <property type="molecule type" value="Genomic_DNA"/>
</dbReference>
<evidence type="ECO:0000256" key="2">
    <source>
        <dbReference type="ARBA" id="ARBA00008520"/>
    </source>
</evidence>
<evidence type="ECO:0000313" key="5">
    <source>
        <dbReference type="EMBL" id="MDV2888052.1"/>
    </source>
</evidence>
<dbReference type="PANTHER" id="PTHR43649">
    <property type="entry name" value="ARABINOSE-BINDING PROTEIN-RELATED"/>
    <property type="match status" value="1"/>
</dbReference>
<comment type="similarity">
    <text evidence="2">Belongs to the bacterial solute-binding protein 1 family.</text>
</comment>
<feature type="non-terminal residue" evidence="5">
    <location>
        <position position="86"/>
    </location>
</feature>
<accession>A0AAJ2NTI5</accession>
<dbReference type="Proteomes" id="UP001285636">
    <property type="component" value="Unassembled WGS sequence"/>
</dbReference>
<comment type="subcellular location">
    <subcellularLocation>
        <location evidence="1">Cell envelope</location>
    </subcellularLocation>
</comment>
<dbReference type="RefSeq" id="WP_323468108.1">
    <property type="nucleotide sequence ID" value="NZ_JAWJAY010000868.1"/>
</dbReference>
<dbReference type="SUPFAM" id="SSF53850">
    <property type="entry name" value="Periplasmic binding protein-like II"/>
    <property type="match status" value="1"/>
</dbReference>
<protein>
    <submittedName>
        <fullName evidence="5">Extracellular solute-binding protein</fullName>
    </submittedName>
</protein>
<proteinExistence type="inferred from homology"/>
<keyword evidence="4" id="KW-0732">Signal</keyword>
<feature type="non-terminal residue" evidence="5">
    <location>
        <position position="1"/>
    </location>
</feature>
<evidence type="ECO:0000256" key="4">
    <source>
        <dbReference type="ARBA" id="ARBA00022729"/>
    </source>
</evidence>
<evidence type="ECO:0000256" key="1">
    <source>
        <dbReference type="ARBA" id="ARBA00004196"/>
    </source>
</evidence>
<dbReference type="InterPro" id="IPR050490">
    <property type="entry name" value="Bact_solute-bd_prot1"/>
</dbReference>
<dbReference type="InterPro" id="IPR006059">
    <property type="entry name" value="SBP"/>
</dbReference>